<proteinExistence type="predicted"/>
<comment type="caution">
    <text evidence="2">The sequence shown here is derived from an EMBL/GenBank/DDBJ whole genome shotgun (WGS) entry which is preliminary data.</text>
</comment>
<protein>
    <submittedName>
        <fullName evidence="2">SAG-related sequence SRS60A</fullName>
    </submittedName>
</protein>
<dbReference type="EMBL" id="AHZU02000335">
    <property type="protein sequence ID" value="KFG45754.1"/>
    <property type="molecule type" value="Genomic_DNA"/>
</dbReference>
<dbReference type="AlphaFoldDB" id="A0A086KMY6"/>
<dbReference type="Gene3D" id="2.60.40.1320">
    <property type="entry name" value="SRS domain"/>
    <property type="match status" value="2"/>
</dbReference>
<organism evidence="2 3">
    <name type="scientific">Toxoplasma gondii GAB2-2007-GAL-DOM2</name>
    <dbReference type="NCBI Taxonomy" id="1130820"/>
    <lineage>
        <taxon>Eukaryota</taxon>
        <taxon>Sar</taxon>
        <taxon>Alveolata</taxon>
        <taxon>Apicomplexa</taxon>
        <taxon>Conoidasida</taxon>
        <taxon>Coccidia</taxon>
        <taxon>Eucoccidiorida</taxon>
        <taxon>Eimeriorina</taxon>
        <taxon>Sarcocystidae</taxon>
        <taxon>Toxoplasma</taxon>
    </lineage>
</organism>
<accession>A0A086KMY6</accession>
<dbReference type="VEuPathDB" id="ToxoDB:TGDOM2_224170"/>
<dbReference type="InterPro" id="IPR036755">
    <property type="entry name" value="SRS_dom_sf"/>
</dbReference>
<reference evidence="2 3" key="1">
    <citation type="submission" date="2014-02" db="EMBL/GenBank/DDBJ databases">
        <authorList>
            <person name="Sibley D."/>
            <person name="Venepally P."/>
            <person name="Karamycheva S."/>
            <person name="Hadjithomas M."/>
            <person name="Khan A."/>
            <person name="Brunk B."/>
            <person name="Roos D."/>
            <person name="Caler E."/>
            <person name="Lorenzi H."/>
        </authorList>
    </citation>
    <scope>NUCLEOTIDE SEQUENCE [LARGE SCALE GENOMIC DNA]</scope>
    <source>
        <strain evidence="2 3">GAB2-2007-GAL-DOM2</strain>
    </source>
</reference>
<evidence type="ECO:0000313" key="3">
    <source>
        <dbReference type="Proteomes" id="UP000028837"/>
    </source>
</evidence>
<feature type="chain" id="PRO_5001809468" evidence="1">
    <location>
        <begin position="34"/>
        <end position="314"/>
    </location>
</feature>
<evidence type="ECO:0000256" key="1">
    <source>
        <dbReference type="SAM" id="SignalP"/>
    </source>
</evidence>
<dbReference type="Proteomes" id="UP000028837">
    <property type="component" value="Unassembled WGS sequence"/>
</dbReference>
<evidence type="ECO:0000313" key="2">
    <source>
        <dbReference type="EMBL" id="KFG45754.1"/>
    </source>
</evidence>
<keyword evidence="1" id="KW-0732">Signal</keyword>
<feature type="signal peptide" evidence="1">
    <location>
        <begin position="1"/>
        <end position="33"/>
    </location>
</feature>
<gene>
    <name evidence="2" type="ORF">TGDOM2_224170</name>
</gene>
<sequence length="314" mass="32902">MARVCRVAVGVRQQLAASVVAGLLVTLLTDVDASPVNALPPDPAESTVPTCDEGQEMTITLSPEKNAASFMCGTAIGNISPPLRPAKEGFEAFVDEAATTVVRFHSPDVQLIEENNVYTVTAGIFPPVGGTWYLFCLEPGIGSAAVNTVKKKCRVEVVIKGTSIIPQQCTTVGGSVDLRIRGPGYAVTFGCGLSFPQLDPPLSGKEVYVGRECSEKQQLSALVPSAALEVGPAGQLYTLFVDKLPPVGRLLCYKCVNDLTAACKALIVVPPSAEEVATTVASTSTFGPSSDATIALHSSSSYLLIAVVFLLRLM</sequence>
<name>A0A086KMY6_TOXGO</name>
<dbReference type="OrthoDB" id="10302482at2759"/>